<dbReference type="InterPro" id="IPR003615">
    <property type="entry name" value="HNH_nuc"/>
</dbReference>
<dbReference type="CDD" id="cd00085">
    <property type="entry name" value="HNHc"/>
    <property type="match status" value="1"/>
</dbReference>
<keyword evidence="5" id="KW-1185">Reference proteome</keyword>
<dbReference type="SMART" id="SM00507">
    <property type="entry name" value="HNHc"/>
    <property type="match status" value="1"/>
</dbReference>
<organism evidence="4 5">
    <name type="scientific">Halorhabdus utahensis (strain DSM 12940 / JCM 11049 / AX-2)</name>
    <dbReference type="NCBI Taxonomy" id="519442"/>
    <lineage>
        <taxon>Archaea</taxon>
        <taxon>Methanobacteriati</taxon>
        <taxon>Methanobacteriota</taxon>
        <taxon>Stenosarchaea group</taxon>
        <taxon>Halobacteria</taxon>
        <taxon>Halobacteriales</taxon>
        <taxon>Haloarculaceae</taxon>
        <taxon>Halorhabdus</taxon>
    </lineage>
</organism>
<keyword evidence="1" id="KW-0540">Nuclease</keyword>
<dbReference type="InterPro" id="IPR041025">
    <property type="entry name" value="HNH_repeat"/>
</dbReference>
<dbReference type="GO" id="GO:0016787">
    <property type="term" value="F:hydrolase activity"/>
    <property type="evidence" value="ECO:0007669"/>
    <property type="project" value="UniProtKB-KW"/>
</dbReference>
<dbReference type="EMBL" id="CP001687">
    <property type="protein sequence ID" value="ACV10428.1"/>
    <property type="molecule type" value="Genomic_DNA"/>
</dbReference>
<accession>C7NPY1</accession>
<dbReference type="PANTHER" id="PTHR41286">
    <property type="entry name" value="HNH NUCLEASE YAJD-RELATED"/>
    <property type="match status" value="1"/>
</dbReference>
<dbReference type="KEGG" id="hut:Huta_0240"/>
<evidence type="ECO:0000259" key="3">
    <source>
        <dbReference type="SMART" id="SM00507"/>
    </source>
</evidence>
<dbReference type="STRING" id="519442.Huta_0240"/>
<dbReference type="Pfam" id="PF18780">
    <property type="entry name" value="HNH_repeat"/>
    <property type="match status" value="4"/>
</dbReference>
<proteinExistence type="predicted"/>
<dbReference type="GO" id="GO:0004519">
    <property type="term" value="F:endonuclease activity"/>
    <property type="evidence" value="ECO:0007669"/>
    <property type="project" value="UniProtKB-KW"/>
</dbReference>
<keyword evidence="4" id="KW-0255">Endonuclease</keyword>
<evidence type="ECO:0000256" key="1">
    <source>
        <dbReference type="ARBA" id="ARBA00022722"/>
    </source>
</evidence>
<dbReference type="InterPro" id="IPR002711">
    <property type="entry name" value="HNH"/>
</dbReference>
<evidence type="ECO:0000313" key="4">
    <source>
        <dbReference type="EMBL" id="ACV10428.1"/>
    </source>
</evidence>
<name>C7NPY1_HALUD</name>
<dbReference type="HOGENOM" id="CLU_867697_0_0_2"/>
<evidence type="ECO:0000256" key="2">
    <source>
        <dbReference type="ARBA" id="ARBA00022801"/>
    </source>
</evidence>
<dbReference type="Pfam" id="PF01844">
    <property type="entry name" value="HNH"/>
    <property type="match status" value="1"/>
</dbReference>
<reference evidence="4 5" key="1">
    <citation type="journal article" date="2009" name="Stand. Genomic Sci.">
        <title>Complete genome sequence of Halorhabdus utahensis type strain (AX-2).</title>
        <authorList>
            <person name="Anderson I."/>
            <person name="Tindall B.J."/>
            <person name="Pomrenke H."/>
            <person name="Goker M."/>
            <person name="Lapidus A."/>
            <person name="Nolan M."/>
            <person name="Copeland A."/>
            <person name="Glavina Del Rio T."/>
            <person name="Chen F."/>
            <person name="Tice H."/>
            <person name="Cheng J.F."/>
            <person name="Lucas S."/>
            <person name="Chertkov O."/>
            <person name="Bruce D."/>
            <person name="Brettin T."/>
            <person name="Detter J.C."/>
            <person name="Han C."/>
            <person name="Goodwin L."/>
            <person name="Land M."/>
            <person name="Hauser L."/>
            <person name="Chang Y.J."/>
            <person name="Jeffries C.D."/>
            <person name="Pitluck S."/>
            <person name="Pati A."/>
            <person name="Mavromatis K."/>
            <person name="Ivanova N."/>
            <person name="Ovchinnikova G."/>
            <person name="Chen A."/>
            <person name="Palaniappan K."/>
            <person name="Chain P."/>
            <person name="Rohde M."/>
            <person name="Bristow J."/>
            <person name="Eisen J.A."/>
            <person name="Markowitz V."/>
            <person name="Hugenholtz P."/>
            <person name="Kyrpides N.C."/>
            <person name="Klenk H.P."/>
        </authorList>
    </citation>
    <scope>NUCLEOTIDE SEQUENCE [LARGE SCALE GENOMIC DNA]</scope>
    <source>
        <strain evidence="5">DSM 12940 / JCM 11049 / AX-2</strain>
    </source>
</reference>
<dbReference type="AlphaFoldDB" id="C7NPY1"/>
<dbReference type="GO" id="GO:0008270">
    <property type="term" value="F:zinc ion binding"/>
    <property type="evidence" value="ECO:0007669"/>
    <property type="project" value="InterPro"/>
</dbReference>
<dbReference type="OrthoDB" id="11472at2157"/>
<dbReference type="eggNOG" id="arCOG03898">
    <property type="taxonomic scope" value="Archaea"/>
</dbReference>
<keyword evidence="2" id="KW-0378">Hydrolase</keyword>
<sequence length="324" mass="37115">MDDMDEVGDYSAKVYSTRFDSWNDALSRAGLETNRDVVLSDEDLISDLQKFASEYGKTPTRREMNQDGPHSERPYIERFGSWNETLDEAGLEINQASHDRDEPISREELLFELQRLTDELGRPPTGPEMHDFGAFSHSIYQRKFDTWNNALREAGLDLHDNKGTPDGELISEIQSLVDELGRVPAAQDMNNKGKYMHSTYQSRFGSWSDAVREAGYEPVWGQSGFPAGEEHPGWKGGHKRYYGPSWSSARRKARERDGYTCQRCGMTDEEHLDEYGHKLHVHHIKPFRTFDDHEDANDLGNLITVCLDCHNRLEGLPLDFQTPD</sequence>
<dbReference type="GO" id="GO:0003676">
    <property type="term" value="F:nucleic acid binding"/>
    <property type="evidence" value="ECO:0007669"/>
    <property type="project" value="InterPro"/>
</dbReference>
<evidence type="ECO:0000313" key="5">
    <source>
        <dbReference type="Proteomes" id="UP000002071"/>
    </source>
</evidence>
<feature type="domain" description="HNH nuclease" evidence="3">
    <location>
        <begin position="248"/>
        <end position="311"/>
    </location>
</feature>
<dbReference type="Proteomes" id="UP000002071">
    <property type="component" value="Chromosome"/>
</dbReference>
<protein>
    <submittedName>
        <fullName evidence="4">HNH endonuclease</fullName>
    </submittedName>
</protein>
<gene>
    <name evidence="4" type="ordered locus">Huta_0240</name>
</gene>
<dbReference type="Gene3D" id="1.10.30.50">
    <property type="match status" value="1"/>
</dbReference>
<dbReference type="GO" id="GO:0005829">
    <property type="term" value="C:cytosol"/>
    <property type="evidence" value="ECO:0007669"/>
    <property type="project" value="TreeGrafter"/>
</dbReference>
<dbReference type="PANTHER" id="PTHR41286:SF1">
    <property type="entry name" value="HNH NUCLEASE YAJD-RELATED"/>
    <property type="match status" value="1"/>
</dbReference>